<dbReference type="GO" id="GO:0061630">
    <property type="term" value="F:ubiquitin protein ligase activity"/>
    <property type="evidence" value="ECO:0007669"/>
    <property type="project" value="UniProtKB-EC"/>
</dbReference>
<dbReference type="AlphaFoldDB" id="A0AAD6JTS1"/>
<feature type="transmembrane region" description="Helical" evidence="15">
    <location>
        <begin position="231"/>
        <end position="251"/>
    </location>
</feature>
<evidence type="ECO:0000256" key="10">
    <source>
        <dbReference type="ARBA" id="ARBA00022786"/>
    </source>
</evidence>
<sequence>MDLSLVALFMLVLVVHGAGLDDQCPVERCAKDGPAVRFPFKLKDNKPPDHCSYPGFELSCTDTKQTLLELPTSVKLYVDKIDYALQLIIARGPDECLPKQLRNFSSHGSLFESTMGLSDYSFFNCTSRKEDGYNNYWYLDCLGGPGYSYAYTSDYSISSTDLTNCTKLYNLSSVPSEIIELKNILHLNWSTPDSGHCERLGQFCRRKNSSARIEIECYDKPKSEEEIWKKIVPPVAAVGSVVLLLVIFAAYRVYSIDKAARENQKRIETFLADYKAFKPTRYMNANLPGRPLLHALEVISEAE</sequence>
<dbReference type="GO" id="GO:0008270">
    <property type="term" value="F:zinc ion binding"/>
    <property type="evidence" value="ECO:0007669"/>
    <property type="project" value="UniProtKB-KW"/>
</dbReference>
<evidence type="ECO:0000256" key="12">
    <source>
        <dbReference type="ARBA" id="ARBA00022989"/>
    </source>
</evidence>
<dbReference type="EMBL" id="JAPFFJ010000014">
    <property type="protein sequence ID" value="KAJ6411047.1"/>
    <property type="molecule type" value="Genomic_DNA"/>
</dbReference>
<keyword evidence="5" id="KW-0808">Transferase</keyword>
<evidence type="ECO:0000256" key="8">
    <source>
        <dbReference type="ARBA" id="ARBA00022729"/>
    </source>
</evidence>
<protein>
    <recommendedName>
        <fullName evidence="4">RING-type E3 ubiquitin transferase</fullName>
        <ecNumber evidence="4">2.3.2.27</ecNumber>
    </recommendedName>
</protein>
<comment type="subcellular location">
    <subcellularLocation>
        <location evidence="2">Membrane</location>
        <topology evidence="2">Single-pass membrane protein</topology>
    </subcellularLocation>
</comment>
<keyword evidence="13 15" id="KW-0472">Membrane</keyword>
<comment type="catalytic activity">
    <reaction evidence="1">
        <text>S-ubiquitinyl-[E2 ubiquitin-conjugating enzyme]-L-cysteine + [acceptor protein]-L-lysine = [E2 ubiquitin-conjugating enzyme]-L-cysteine + N(6)-ubiquitinyl-[acceptor protein]-L-lysine.</text>
        <dbReference type="EC" id="2.3.2.27"/>
    </reaction>
</comment>
<evidence type="ECO:0000256" key="5">
    <source>
        <dbReference type="ARBA" id="ARBA00022679"/>
    </source>
</evidence>
<evidence type="ECO:0000256" key="15">
    <source>
        <dbReference type="SAM" id="Phobius"/>
    </source>
</evidence>
<proteinExistence type="inferred from homology"/>
<dbReference type="InterPro" id="IPR025287">
    <property type="entry name" value="WAK_GUB"/>
</dbReference>
<keyword evidence="7" id="KW-0479">Metal-binding</keyword>
<dbReference type="Pfam" id="PF13947">
    <property type="entry name" value="GUB_WAK_bind"/>
    <property type="match status" value="1"/>
</dbReference>
<dbReference type="PANTHER" id="PTHR46279">
    <property type="entry name" value="RING/U-BOX SUPERFAMILY PROTEIN"/>
    <property type="match status" value="1"/>
</dbReference>
<dbReference type="Proteomes" id="UP001162972">
    <property type="component" value="Chromosome 15Z"/>
</dbReference>
<evidence type="ECO:0000256" key="9">
    <source>
        <dbReference type="ARBA" id="ARBA00022771"/>
    </source>
</evidence>
<comment type="similarity">
    <text evidence="14">Belongs to the RING-type zinc finger family. ATL subfamily.</text>
</comment>
<feature type="domain" description="Wall-associated receptor kinase galacturonan-binding" evidence="17">
    <location>
        <begin position="24"/>
        <end position="87"/>
    </location>
</feature>
<gene>
    <name evidence="18" type="ORF">OIU84_007741</name>
</gene>
<keyword evidence="9" id="KW-0863">Zinc-finger</keyword>
<comment type="caution">
    <text evidence="18">The sequence shown here is derived from an EMBL/GenBank/DDBJ whole genome shotgun (WGS) entry which is preliminary data.</text>
</comment>
<feature type="signal peptide" evidence="16">
    <location>
        <begin position="1"/>
        <end position="17"/>
    </location>
</feature>
<evidence type="ECO:0000256" key="6">
    <source>
        <dbReference type="ARBA" id="ARBA00022692"/>
    </source>
</evidence>
<organism evidence="18 19">
    <name type="scientific">Salix udensis</name>
    <dbReference type="NCBI Taxonomy" id="889485"/>
    <lineage>
        <taxon>Eukaryota</taxon>
        <taxon>Viridiplantae</taxon>
        <taxon>Streptophyta</taxon>
        <taxon>Embryophyta</taxon>
        <taxon>Tracheophyta</taxon>
        <taxon>Spermatophyta</taxon>
        <taxon>Magnoliopsida</taxon>
        <taxon>eudicotyledons</taxon>
        <taxon>Gunneridae</taxon>
        <taxon>Pentapetalae</taxon>
        <taxon>rosids</taxon>
        <taxon>fabids</taxon>
        <taxon>Malpighiales</taxon>
        <taxon>Salicaceae</taxon>
        <taxon>Saliceae</taxon>
        <taxon>Salix</taxon>
    </lineage>
</organism>
<keyword evidence="12 15" id="KW-1133">Transmembrane helix</keyword>
<keyword evidence="8 16" id="KW-0732">Signal</keyword>
<evidence type="ECO:0000256" key="7">
    <source>
        <dbReference type="ARBA" id="ARBA00022723"/>
    </source>
</evidence>
<evidence type="ECO:0000259" key="17">
    <source>
        <dbReference type="Pfam" id="PF13947"/>
    </source>
</evidence>
<name>A0AAD6JTS1_9ROSI</name>
<dbReference type="GO" id="GO:0030247">
    <property type="term" value="F:polysaccharide binding"/>
    <property type="evidence" value="ECO:0007669"/>
    <property type="project" value="InterPro"/>
</dbReference>
<reference evidence="18 19" key="1">
    <citation type="journal article" date="2023" name="Int. J. Mol. Sci.">
        <title>De Novo Assembly and Annotation of 11 Diverse Shrub Willow (Salix) Genomes Reveals Novel Gene Organization in Sex-Linked Regions.</title>
        <authorList>
            <person name="Hyden B."/>
            <person name="Feng K."/>
            <person name="Yates T.B."/>
            <person name="Jawdy S."/>
            <person name="Cereghino C."/>
            <person name="Smart L.B."/>
            <person name="Muchero W."/>
        </authorList>
    </citation>
    <scope>NUCLEOTIDE SEQUENCE [LARGE SCALE GENOMIC DNA]</scope>
    <source>
        <tissue evidence="18">Shoot tip</tissue>
    </source>
</reference>
<keyword evidence="10" id="KW-0833">Ubl conjugation pathway</keyword>
<keyword evidence="19" id="KW-1185">Reference proteome</keyword>
<evidence type="ECO:0000256" key="1">
    <source>
        <dbReference type="ARBA" id="ARBA00000900"/>
    </source>
</evidence>
<evidence type="ECO:0000256" key="4">
    <source>
        <dbReference type="ARBA" id="ARBA00012483"/>
    </source>
</evidence>
<evidence type="ECO:0000256" key="11">
    <source>
        <dbReference type="ARBA" id="ARBA00022833"/>
    </source>
</evidence>
<keyword evidence="11" id="KW-0862">Zinc</keyword>
<evidence type="ECO:0000313" key="19">
    <source>
        <dbReference type="Proteomes" id="UP001162972"/>
    </source>
</evidence>
<evidence type="ECO:0000256" key="2">
    <source>
        <dbReference type="ARBA" id="ARBA00004167"/>
    </source>
</evidence>
<accession>A0AAD6JTS1</accession>
<comment type="pathway">
    <text evidence="3">Protein modification; protein ubiquitination.</text>
</comment>
<dbReference type="GO" id="GO:0016020">
    <property type="term" value="C:membrane"/>
    <property type="evidence" value="ECO:0007669"/>
    <property type="project" value="UniProtKB-SubCell"/>
</dbReference>
<evidence type="ECO:0000313" key="18">
    <source>
        <dbReference type="EMBL" id="KAJ6411047.1"/>
    </source>
</evidence>
<evidence type="ECO:0000256" key="16">
    <source>
        <dbReference type="SAM" id="SignalP"/>
    </source>
</evidence>
<dbReference type="PANTHER" id="PTHR46279:SF9">
    <property type="entry name" value="OS01G0116300 PROTEIN"/>
    <property type="match status" value="1"/>
</dbReference>
<feature type="chain" id="PRO_5041974602" description="RING-type E3 ubiquitin transferase" evidence="16">
    <location>
        <begin position="18"/>
        <end position="303"/>
    </location>
</feature>
<dbReference type="InterPro" id="IPR046948">
    <property type="entry name" value="ATL20-22-like"/>
</dbReference>
<evidence type="ECO:0000256" key="14">
    <source>
        <dbReference type="ARBA" id="ARBA00024209"/>
    </source>
</evidence>
<dbReference type="EC" id="2.3.2.27" evidence="4"/>
<evidence type="ECO:0000256" key="3">
    <source>
        <dbReference type="ARBA" id="ARBA00004906"/>
    </source>
</evidence>
<keyword evidence="6 15" id="KW-0812">Transmembrane</keyword>
<evidence type="ECO:0000256" key="13">
    <source>
        <dbReference type="ARBA" id="ARBA00023136"/>
    </source>
</evidence>